<keyword evidence="2" id="KW-0812">Transmembrane</keyword>
<feature type="region of interest" description="Disordered" evidence="1">
    <location>
        <begin position="236"/>
        <end position="255"/>
    </location>
</feature>
<keyword evidence="2" id="KW-0472">Membrane</keyword>
<name>A0ABP4MQD6_9ACTN</name>
<accession>A0ABP4MQD6</accession>
<comment type="caution">
    <text evidence="3">The sequence shown here is derived from an EMBL/GenBank/DDBJ whole genome shotgun (WGS) entry which is preliminary data.</text>
</comment>
<evidence type="ECO:0000313" key="4">
    <source>
        <dbReference type="Proteomes" id="UP001501470"/>
    </source>
</evidence>
<reference evidence="4" key="1">
    <citation type="journal article" date="2019" name="Int. J. Syst. Evol. Microbiol.">
        <title>The Global Catalogue of Microorganisms (GCM) 10K type strain sequencing project: providing services to taxonomists for standard genome sequencing and annotation.</title>
        <authorList>
            <consortium name="The Broad Institute Genomics Platform"/>
            <consortium name="The Broad Institute Genome Sequencing Center for Infectious Disease"/>
            <person name="Wu L."/>
            <person name="Ma J."/>
        </authorList>
    </citation>
    <scope>NUCLEOTIDE SEQUENCE [LARGE SCALE GENOMIC DNA]</scope>
    <source>
        <strain evidence="4">JCM 15933</strain>
    </source>
</reference>
<dbReference type="InterPro" id="IPR025238">
    <property type="entry name" value="DUF4184"/>
</dbReference>
<feature type="transmembrane region" description="Helical" evidence="2">
    <location>
        <begin position="66"/>
        <end position="92"/>
    </location>
</feature>
<organism evidence="3 4">
    <name type="scientific">Dactylosporangium maewongense</name>
    <dbReference type="NCBI Taxonomy" id="634393"/>
    <lineage>
        <taxon>Bacteria</taxon>
        <taxon>Bacillati</taxon>
        <taxon>Actinomycetota</taxon>
        <taxon>Actinomycetes</taxon>
        <taxon>Micromonosporales</taxon>
        <taxon>Micromonosporaceae</taxon>
        <taxon>Dactylosporangium</taxon>
    </lineage>
</organism>
<feature type="transmembrane region" description="Helical" evidence="2">
    <location>
        <begin position="185"/>
        <end position="205"/>
    </location>
</feature>
<keyword evidence="2" id="KW-1133">Transmembrane helix</keyword>
<evidence type="ECO:0000256" key="2">
    <source>
        <dbReference type="SAM" id="Phobius"/>
    </source>
</evidence>
<dbReference type="Pfam" id="PF13803">
    <property type="entry name" value="DUF4184"/>
    <property type="match status" value="1"/>
</dbReference>
<feature type="transmembrane region" description="Helical" evidence="2">
    <location>
        <begin position="112"/>
        <end position="129"/>
    </location>
</feature>
<dbReference type="RefSeq" id="WP_344508469.1">
    <property type="nucleotide sequence ID" value="NZ_BAAAQD010000019.1"/>
</dbReference>
<sequence>MPSTLPTHPLAVLPLKLWRPRWFDGVALVAGAAAPDTAYLFDRLPVPAPRHAVHAWGYEPDHLFGALWFSVPVALLVAWLIRLAAPAVAAHLGRKGGWARDYGVLGRVRHRWWITVSSAAIGVASHLLWDLVTHPGPLTSWFAVRQTSDYASLLLTPLFIWYAGSHRLLRDWHGTPPPVKPAPKLFWPTTAAVFTAGALVTWHLGYHGPHIMIVRLITSLMLALLTAAAVVSTRGTQRSAANPPRAMSSMTPPRG</sequence>
<feature type="transmembrane region" description="Helical" evidence="2">
    <location>
        <begin position="149"/>
        <end position="164"/>
    </location>
</feature>
<keyword evidence="4" id="KW-1185">Reference proteome</keyword>
<dbReference type="EMBL" id="BAAAQD010000019">
    <property type="protein sequence ID" value="GAA1547244.1"/>
    <property type="molecule type" value="Genomic_DNA"/>
</dbReference>
<gene>
    <name evidence="3" type="ORF">GCM10009827_079360</name>
</gene>
<proteinExistence type="predicted"/>
<evidence type="ECO:0000313" key="3">
    <source>
        <dbReference type="EMBL" id="GAA1547244.1"/>
    </source>
</evidence>
<feature type="transmembrane region" description="Helical" evidence="2">
    <location>
        <begin position="211"/>
        <end position="231"/>
    </location>
</feature>
<dbReference type="Proteomes" id="UP001501470">
    <property type="component" value="Unassembled WGS sequence"/>
</dbReference>
<protein>
    <recommendedName>
        <fullName evidence="5">DUF4184 family protein</fullName>
    </recommendedName>
</protein>
<evidence type="ECO:0000256" key="1">
    <source>
        <dbReference type="SAM" id="MobiDB-lite"/>
    </source>
</evidence>
<evidence type="ECO:0008006" key="5">
    <source>
        <dbReference type="Google" id="ProtNLM"/>
    </source>
</evidence>